<evidence type="ECO:0000313" key="2">
    <source>
        <dbReference type="Proteomes" id="UP000186601"/>
    </source>
</evidence>
<dbReference type="AlphaFoldDB" id="A0A2R6NET3"/>
<dbReference type="EMBL" id="MLYV02001309">
    <property type="protein sequence ID" value="PSR70821.1"/>
    <property type="molecule type" value="Genomic_DNA"/>
</dbReference>
<protein>
    <submittedName>
        <fullName evidence="1">Uncharacterized protein</fullName>
    </submittedName>
</protein>
<comment type="caution">
    <text evidence="1">The sequence shown here is derived from an EMBL/GenBank/DDBJ whole genome shotgun (WGS) entry which is preliminary data.</text>
</comment>
<name>A0A2R6NET3_9APHY</name>
<evidence type="ECO:0000313" key="1">
    <source>
        <dbReference type="EMBL" id="PSR70821.1"/>
    </source>
</evidence>
<keyword evidence="2" id="KW-1185">Reference proteome</keyword>
<proteinExistence type="predicted"/>
<reference evidence="1 2" key="1">
    <citation type="submission" date="2018-02" db="EMBL/GenBank/DDBJ databases">
        <title>Genome sequence of the basidiomycete white-rot fungus Phlebia centrifuga.</title>
        <authorList>
            <person name="Granchi Z."/>
            <person name="Peng M."/>
            <person name="de Vries R.P."/>
            <person name="Hilden K."/>
            <person name="Makela M.R."/>
            <person name="Grigoriev I."/>
            <person name="Riley R."/>
        </authorList>
    </citation>
    <scope>NUCLEOTIDE SEQUENCE [LARGE SCALE GENOMIC DNA]</scope>
    <source>
        <strain evidence="1 2">FBCC195</strain>
    </source>
</reference>
<gene>
    <name evidence="1" type="ORF">PHLCEN_2v13262</name>
</gene>
<accession>A0A2R6NET3</accession>
<sequence length="56" mass="6269">MFLYPTPGRVFEDLRTFMSDALDWSFPLTFGSVIPGASLAFDGLRLLSCWLPQDVA</sequence>
<organism evidence="1 2">
    <name type="scientific">Hermanssonia centrifuga</name>
    <dbReference type="NCBI Taxonomy" id="98765"/>
    <lineage>
        <taxon>Eukaryota</taxon>
        <taxon>Fungi</taxon>
        <taxon>Dikarya</taxon>
        <taxon>Basidiomycota</taxon>
        <taxon>Agaricomycotina</taxon>
        <taxon>Agaricomycetes</taxon>
        <taxon>Polyporales</taxon>
        <taxon>Meruliaceae</taxon>
        <taxon>Hermanssonia</taxon>
    </lineage>
</organism>
<dbReference type="Proteomes" id="UP000186601">
    <property type="component" value="Unassembled WGS sequence"/>
</dbReference>